<dbReference type="EMBL" id="CACVKT020008245">
    <property type="protein sequence ID" value="CAC5413834.1"/>
    <property type="molecule type" value="Genomic_DNA"/>
</dbReference>
<organism evidence="1 2">
    <name type="scientific">Mytilus coruscus</name>
    <name type="common">Sea mussel</name>
    <dbReference type="NCBI Taxonomy" id="42192"/>
    <lineage>
        <taxon>Eukaryota</taxon>
        <taxon>Metazoa</taxon>
        <taxon>Spiralia</taxon>
        <taxon>Lophotrochozoa</taxon>
        <taxon>Mollusca</taxon>
        <taxon>Bivalvia</taxon>
        <taxon>Autobranchia</taxon>
        <taxon>Pteriomorphia</taxon>
        <taxon>Mytilida</taxon>
        <taxon>Mytiloidea</taxon>
        <taxon>Mytilidae</taxon>
        <taxon>Mytilinae</taxon>
        <taxon>Mytilus</taxon>
    </lineage>
</organism>
<dbReference type="AlphaFoldDB" id="A0A6J8DZ34"/>
<protein>
    <submittedName>
        <fullName evidence="1">Uncharacterized protein</fullName>
    </submittedName>
</protein>
<evidence type="ECO:0000313" key="1">
    <source>
        <dbReference type="EMBL" id="CAC5413834.1"/>
    </source>
</evidence>
<dbReference type="OrthoDB" id="6157228at2759"/>
<gene>
    <name evidence="1" type="ORF">MCOR_46692</name>
</gene>
<accession>A0A6J8DZ34</accession>
<sequence>MHRDATTKKGHHFYGLEFSAESGKTYTAGLKEVCDGKAETYVSCTNQILVDIAGTGYGEKIDNTKSFMTDRSSTESKTNRLLSEQKSNLENNETFDFKCAMHPLLQFSDLCKQIITSLEEKDDFKTENLLGFVSNLFYKDGSGDPLYAATY</sequence>
<name>A0A6J8DZ34_MYTCO</name>
<reference evidence="1 2" key="1">
    <citation type="submission" date="2020-06" db="EMBL/GenBank/DDBJ databases">
        <authorList>
            <person name="Li R."/>
            <person name="Bekaert M."/>
        </authorList>
    </citation>
    <scope>NUCLEOTIDE SEQUENCE [LARGE SCALE GENOMIC DNA]</scope>
    <source>
        <strain evidence="2">wild</strain>
    </source>
</reference>
<proteinExistence type="predicted"/>
<dbReference type="Proteomes" id="UP000507470">
    <property type="component" value="Unassembled WGS sequence"/>
</dbReference>
<keyword evidence="2" id="KW-1185">Reference proteome</keyword>
<evidence type="ECO:0000313" key="2">
    <source>
        <dbReference type="Proteomes" id="UP000507470"/>
    </source>
</evidence>